<protein>
    <submittedName>
        <fullName evidence="1">Uncharacterized protein</fullName>
    </submittedName>
</protein>
<dbReference type="PATRIC" id="fig|42253.5.peg.183"/>
<dbReference type="RefSeq" id="WP_145976121.1">
    <property type="nucleotide sequence ID" value="NZ_CP011801.1"/>
</dbReference>
<accession>A0A0K2G7N8</accession>
<reference evidence="1 2" key="1">
    <citation type="journal article" date="2015" name="Proc. Natl. Acad. Sci. U.S.A.">
        <title>Expanded metabolic versatility of ubiquitous nitrite-oxidizing bacteria from the genus Nitrospira.</title>
        <authorList>
            <person name="Koch H."/>
            <person name="Lucker S."/>
            <person name="Albertsen M."/>
            <person name="Kitzinger K."/>
            <person name="Herbold C."/>
            <person name="Spieck E."/>
            <person name="Nielsen P.H."/>
            <person name="Wagner M."/>
            <person name="Daims H."/>
        </authorList>
    </citation>
    <scope>NUCLEOTIDE SEQUENCE [LARGE SCALE GENOMIC DNA]</scope>
    <source>
        <strain evidence="1 2">NSP M-1</strain>
    </source>
</reference>
<dbReference type="KEGG" id="nmv:NITMOv2_0187"/>
<sequence>MRDVLECGRMPLASPPESGPYRVTLFFGPDPVDEQPHHVACVFNVKKRSWKAGIQVSVEIGTAQLSALAEQLGLSDRLSSCMRHIDPEQRADYEARVPDLFAQAVAWCKLDLQLDRGITQENQRLPAGELETELAAVMPTRTEYVLSYILTELDVADGGASPSSH</sequence>
<dbReference type="OrthoDB" id="9799473at2"/>
<proteinExistence type="predicted"/>
<evidence type="ECO:0000313" key="1">
    <source>
        <dbReference type="EMBL" id="ALA56627.1"/>
    </source>
</evidence>
<evidence type="ECO:0000313" key="2">
    <source>
        <dbReference type="Proteomes" id="UP000069205"/>
    </source>
</evidence>
<name>A0A0K2G7N8_NITMO</name>
<dbReference type="Proteomes" id="UP000069205">
    <property type="component" value="Chromosome"/>
</dbReference>
<dbReference type="STRING" id="42253.NITMOv2_0187"/>
<keyword evidence="2" id="KW-1185">Reference proteome</keyword>
<dbReference type="AlphaFoldDB" id="A0A0K2G7N8"/>
<gene>
    <name evidence="1" type="ORF">NITMOv2_0187</name>
</gene>
<organism evidence="1 2">
    <name type="scientific">Nitrospira moscoviensis</name>
    <dbReference type="NCBI Taxonomy" id="42253"/>
    <lineage>
        <taxon>Bacteria</taxon>
        <taxon>Pseudomonadati</taxon>
        <taxon>Nitrospirota</taxon>
        <taxon>Nitrospiria</taxon>
        <taxon>Nitrospirales</taxon>
        <taxon>Nitrospiraceae</taxon>
        <taxon>Nitrospira</taxon>
    </lineage>
</organism>
<dbReference type="EMBL" id="CP011801">
    <property type="protein sequence ID" value="ALA56627.1"/>
    <property type="molecule type" value="Genomic_DNA"/>
</dbReference>